<comment type="similarity">
    <text evidence="2">Belongs to the CPA3 antiporters (TC 2.A.63) subunit E family.</text>
</comment>
<dbReference type="PANTHER" id="PTHR34584">
    <property type="entry name" value="NA(+)/H(+) ANTIPORTER SUBUNIT E1"/>
    <property type="match status" value="1"/>
</dbReference>
<dbReference type="GO" id="GO:0005886">
    <property type="term" value="C:plasma membrane"/>
    <property type="evidence" value="ECO:0007669"/>
    <property type="project" value="UniProtKB-SubCell"/>
</dbReference>
<feature type="transmembrane region" description="Helical" evidence="7">
    <location>
        <begin position="62"/>
        <end position="81"/>
    </location>
</feature>
<name>A0AAW7XPL7_9GAMM</name>
<dbReference type="InterPro" id="IPR002758">
    <property type="entry name" value="Cation_antiport_E"/>
</dbReference>
<dbReference type="Pfam" id="PF01899">
    <property type="entry name" value="MNHE"/>
    <property type="match status" value="1"/>
</dbReference>
<organism evidence="8 9">
    <name type="scientific">Neptunomonas phycophila</name>
    <dbReference type="NCBI Taxonomy" id="1572645"/>
    <lineage>
        <taxon>Bacteria</taxon>
        <taxon>Pseudomonadati</taxon>
        <taxon>Pseudomonadota</taxon>
        <taxon>Gammaproteobacteria</taxon>
        <taxon>Oceanospirillales</taxon>
        <taxon>Oceanospirillaceae</taxon>
        <taxon>Neptunomonas</taxon>
    </lineage>
</organism>
<evidence type="ECO:0000313" key="9">
    <source>
        <dbReference type="Proteomes" id="UP001169862"/>
    </source>
</evidence>
<evidence type="ECO:0000313" key="8">
    <source>
        <dbReference type="EMBL" id="MDO6454989.1"/>
    </source>
</evidence>
<keyword evidence="5 7" id="KW-1133">Transmembrane helix</keyword>
<evidence type="ECO:0000256" key="4">
    <source>
        <dbReference type="ARBA" id="ARBA00022692"/>
    </source>
</evidence>
<comment type="subcellular location">
    <subcellularLocation>
        <location evidence="1">Cell membrane</location>
        <topology evidence="1">Multi-pass membrane protein</topology>
    </subcellularLocation>
</comment>
<keyword evidence="6 7" id="KW-0472">Membrane</keyword>
<evidence type="ECO:0000256" key="3">
    <source>
        <dbReference type="ARBA" id="ARBA00022475"/>
    </source>
</evidence>
<proteinExistence type="inferred from homology"/>
<feature type="transmembrane region" description="Helical" evidence="7">
    <location>
        <begin position="6"/>
        <end position="22"/>
    </location>
</feature>
<feature type="transmembrane region" description="Helical" evidence="7">
    <location>
        <begin position="31"/>
        <end position="50"/>
    </location>
</feature>
<keyword evidence="4 7" id="KW-0812">Transmembrane</keyword>
<gene>
    <name evidence="8" type="ORF">Q4490_15570</name>
</gene>
<sequence length="163" mass="18415">MLRRIFPMPTHSIVLFIVWLLLNQSIAPGHLLLALIFALLIPILVGGMQAEQPHIRRPIKAVIYFLRVLVDIIVANIEVTVQLMRPVKYLQPAFVAIPLELTGDFPITVLASTISLTPGTLSAEVSEDKQWLYVHALHMKDETTLVREIKKRYEAPLLEIFGC</sequence>
<protein>
    <submittedName>
        <fullName evidence="8">Na+/H+ antiporter subunit E</fullName>
    </submittedName>
</protein>
<dbReference type="EMBL" id="JAUOPG010000011">
    <property type="protein sequence ID" value="MDO6454989.1"/>
    <property type="molecule type" value="Genomic_DNA"/>
</dbReference>
<dbReference type="GO" id="GO:0008324">
    <property type="term" value="F:monoatomic cation transmembrane transporter activity"/>
    <property type="evidence" value="ECO:0007669"/>
    <property type="project" value="InterPro"/>
</dbReference>
<dbReference type="NCBIfam" id="NF006518">
    <property type="entry name" value="PRK08965.1-2"/>
    <property type="match status" value="1"/>
</dbReference>
<evidence type="ECO:0000256" key="7">
    <source>
        <dbReference type="SAM" id="Phobius"/>
    </source>
</evidence>
<evidence type="ECO:0000256" key="1">
    <source>
        <dbReference type="ARBA" id="ARBA00004651"/>
    </source>
</evidence>
<dbReference type="GeneID" id="89455042"/>
<comment type="caution">
    <text evidence="8">The sequence shown here is derived from an EMBL/GenBank/DDBJ whole genome shotgun (WGS) entry which is preliminary data.</text>
</comment>
<dbReference type="AlphaFoldDB" id="A0AAW7XPL7"/>
<evidence type="ECO:0000256" key="2">
    <source>
        <dbReference type="ARBA" id="ARBA00006228"/>
    </source>
</evidence>
<reference evidence="8" key="1">
    <citation type="submission" date="2023-07" db="EMBL/GenBank/DDBJ databases">
        <title>Genome content predicts the carbon catabolic preferences of heterotrophic bacteria.</title>
        <authorList>
            <person name="Gralka M."/>
        </authorList>
    </citation>
    <scope>NUCLEOTIDE SEQUENCE</scope>
    <source>
        <strain evidence="8">I2M16</strain>
    </source>
</reference>
<keyword evidence="3" id="KW-1003">Cell membrane</keyword>
<dbReference type="RefSeq" id="WP_178967916.1">
    <property type="nucleotide sequence ID" value="NZ_CP041336.1"/>
</dbReference>
<accession>A0AAW7XPL7</accession>
<dbReference type="Proteomes" id="UP001169862">
    <property type="component" value="Unassembled WGS sequence"/>
</dbReference>
<dbReference type="PANTHER" id="PTHR34584:SF1">
    <property type="entry name" value="NA(+)_H(+) ANTIPORTER SUBUNIT E1"/>
    <property type="match status" value="1"/>
</dbReference>
<dbReference type="PIRSF" id="PIRSF019239">
    <property type="entry name" value="MrpE"/>
    <property type="match status" value="1"/>
</dbReference>
<evidence type="ECO:0000256" key="6">
    <source>
        <dbReference type="ARBA" id="ARBA00023136"/>
    </source>
</evidence>
<evidence type="ECO:0000256" key="5">
    <source>
        <dbReference type="ARBA" id="ARBA00022989"/>
    </source>
</evidence>